<dbReference type="GO" id="GO:0006883">
    <property type="term" value="P:intracellular sodium ion homeostasis"/>
    <property type="evidence" value="ECO:0007669"/>
    <property type="project" value="TreeGrafter"/>
</dbReference>
<keyword evidence="3 6" id="KW-0812">Transmembrane</keyword>
<dbReference type="InterPro" id="IPR059000">
    <property type="entry name" value="ATPase_P-type_domA"/>
</dbReference>
<dbReference type="SUPFAM" id="SSF81660">
    <property type="entry name" value="Metal cation-transporting ATPase, ATP-binding domain N"/>
    <property type="match status" value="1"/>
</dbReference>
<dbReference type="GO" id="GO:0016887">
    <property type="term" value="F:ATP hydrolysis activity"/>
    <property type="evidence" value="ECO:0007669"/>
    <property type="project" value="InterPro"/>
</dbReference>
<dbReference type="AlphaFoldDB" id="A0A8K1CAA9"/>
<accession>A0A8K1CAA9</accession>
<dbReference type="Gene3D" id="3.40.1110.10">
    <property type="entry name" value="Calcium-transporting ATPase, cytoplasmic domain N"/>
    <property type="match status" value="1"/>
</dbReference>
<dbReference type="PANTHER" id="PTHR43294">
    <property type="entry name" value="SODIUM/POTASSIUM-TRANSPORTING ATPASE SUBUNIT ALPHA"/>
    <property type="match status" value="1"/>
</dbReference>
<gene>
    <name evidence="9" type="ORF">Poli38472_004382</name>
</gene>
<keyword evidence="2" id="KW-1003">Cell membrane</keyword>
<sequence>MLQVNLDTGLDGSVAQQRLWKNGMNTSGAAKKSSVHISPRIMMMAVVTVASVAFLDFVEMNAFIVVFLLYGIMDRIQTTKTNAILDAMHNTALSQCTVIRDGHQHVIASKLLVVGDIVVLTGGDQVPADMRLVSITHLKANETVLMGEQEDVEKKHAVHTESLTPDNMVFALTSVTAGEAIGVVVATGQSTLGGSIAKRLKGESKMSVIRRLLGTFQSTRTPLQHALYRLSQNLIVAGLGVLVLMVCIRLARGNRDPRRVYDMAWEQTLVLALAIVVSALPITLPSAVAISVICTGISGSLTKGELIAVKVWGDSVEYDITEPVVGSKGDILRDGVSQVKSNIQVRATLLSSALCSNANTQKSLTKSTQTPTDQLWEAPLVVAAAKAGIWREEVSETFKRVAEVPFSSSRKMMITVNELPAGMTFENVPLPADATLVANVKGAPNYILKNCTQYVRANGSVGSLRASDRTSILEAVDELSSQALRVLAVAIRPMAELPYSGDEEDIDIKFESLCQPLIFVGLMASIDPAREGVKDSIKKARDASVRTVMITGDYHKTAVAIAKNIDLLPVGADCDEEAIDCGILRPNGKYLMEHDLDEITSRVSVFARAKPEDKIEIVKSLQRQGHVAAMTGDGVNDAPALKEADIGVAMGIAGTAVAKGASDMILTDDNFCSIVSAVEKGREIYANIQRFVCFLLTRCLGQVAIVFISVAIGLPDALRPLQILVFNVFISGLAAIALSLEKGDGTVMTQCPRPRHQQVVNKRLWVLVLINTLLMTVGALIVFLVGLSWNFGGEVSMNGIMTDILRSDSNKKIRDAVCRRWLGISRGWRDVADCWGLNWRHGLAIPSDVLCYRMNDNCVDDGIARAQAMTFIYLTILEVLRMYSARSLTRSMFWGASANKAMLWAAVGAISVTVALIVIPKVRDIFGFARLEWFLWLLPIALAVVAAVIIEGIKRFYRVN</sequence>
<evidence type="ECO:0000256" key="5">
    <source>
        <dbReference type="ARBA" id="ARBA00023136"/>
    </source>
</evidence>
<dbReference type="PANTHER" id="PTHR43294:SF21">
    <property type="entry name" value="CATION TRANSPORTING ATPASE"/>
    <property type="match status" value="1"/>
</dbReference>
<feature type="transmembrane region" description="Helical" evidence="6">
    <location>
        <begin position="720"/>
        <end position="740"/>
    </location>
</feature>
<feature type="transmembrane region" description="Helical" evidence="6">
    <location>
        <begin position="764"/>
        <end position="789"/>
    </location>
</feature>
<organism evidence="9 10">
    <name type="scientific">Pythium oligandrum</name>
    <name type="common">Mycoparasitic fungus</name>
    <dbReference type="NCBI Taxonomy" id="41045"/>
    <lineage>
        <taxon>Eukaryota</taxon>
        <taxon>Sar</taxon>
        <taxon>Stramenopiles</taxon>
        <taxon>Oomycota</taxon>
        <taxon>Peronosporomycetes</taxon>
        <taxon>Pythiales</taxon>
        <taxon>Pythiaceae</taxon>
        <taxon>Pythium</taxon>
    </lineage>
</organism>
<feature type="transmembrane region" description="Helical" evidence="6">
    <location>
        <begin position="691"/>
        <end position="714"/>
    </location>
</feature>
<evidence type="ECO:0000313" key="10">
    <source>
        <dbReference type="Proteomes" id="UP000794436"/>
    </source>
</evidence>
<evidence type="ECO:0000256" key="1">
    <source>
        <dbReference type="ARBA" id="ARBA00004651"/>
    </source>
</evidence>
<feature type="transmembrane region" description="Helical" evidence="6">
    <location>
        <begin position="901"/>
        <end position="921"/>
    </location>
</feature>
<evidence type="ECO:0000259" key="7">
    <source>
        <dbReference type="Pfam" id="PF00122"/>
    </source>
</evidence>
<dbReference type="InterPro" id="IPR006068">
    <property type="entry name" value="ATPase_P-typ_cation-transptr_C"/>
</dbReference>
<dbReference type="EMBL" id="SPLM01000109">
    <property type="protein sequence ID" value="TMW59313.1"/>
    <property type="molecule type" value="Genomic_DNA"/>
</dbReference>
<comment type="caution">
    <text evidence="9">The sequence shown here is derived from an EMBL/GenBank/DDBJ whole genome shotgun (WGS) entry which is preliminary data.</text>
</comment>
<dbReference type="Pfam" id="PF00122">
    <property type="entry name" value="E1-E2_ATPase"/>
    <property type="match status" value="1"/>
</dbReference>
<dbReference type="GO" id="GO:0036376">
    <property type="term" value="P:sodium ion export across plasma membrane"/>
    <property type="evidence" value="ECO:0007669"/>
    <property type="project" value="TreeGrafter"/>
</dbReference>
<evidence type="ECO:0000259" key="8">
    <source>
        <dbReference type="Pfam" id="PF00689"/>
    </source>
</evidence>
<dbReference type="Proteomes" id="UP000794436">
    <property type="component" value="Unassembled WGS sequence"/>
</dbReference>
<dbReference type="GO" id="GO:1902600">
    <property type="term" value="P:proton transmembrane transport"/>
    <property type="evidence" value="ECO:0007669"/>
    <property type="project" value="TreeGrafter"/>
</dbReference>
<dbReference type="Gene3D" id="2.70.150.10">
    <property type="entry name" value="Calcium-transporting ATPase, cytoplasmic transduction domain A"/>
    <property type="match status" value="1"/>
</dbReference>
<keyword evidence="4 6" id="KW-1133">Transmembrane helix</keyword>
<name>A0A8K1CAA9_PYTOL</name>
<dbReference type="InterPro" id="IPR023214">
    <property type="entry name" value="HAD_sf"/>
</dbReference>
<feature type="transmembrane region" description="Helical" evidence="6">
    <location>
        <begin position="271"/>
        <end position="294"/>
    </location>
</feature>
<dbReference type="PRINTS" id="PR00119">
    <property type="entry name" value="CATATPASE"/>
</dbReference>
<reference evidence="9" key="1">
    <citation type="submission" date="2019-03" db="EMBL/GenBank/DDBJ databases">
        <title>Long read genome sequence of the mycoparasitic Pythium oligandrum ATCC 38472 isolated from sugarbeet rhizosphere.</title>
        <authorList>
            <person name="Gaulin E."/>
        </authorList>
    </citation>
    <scope>NUCLEOTIDE SEQUENCE</scope>
    <source>
        <strain evidence="9">ATCC 38472_TT</strain>
    </source>
</reference>
<feature type="domain" description="Cation-transporting P-type ATPase C-terminal" evidence="8">
    <location>
        <begin position="717"/>
        <end position="956"/>
    </location>
</feature>
<feature type="transmembrane region" description="Helical" evidence="6">
    <location>
        <begin position="234"/>
        <end position="251"/>
    </location>
</feature>
<keyword evidence="5 6" id="KW-0472">Membrane</keyword>
<feature type="domain" description="P-type ATPase A" evidence="7">
    <location>
        <begin position="94"/>
        <end position="200"/>
    </location>
</feature>
<dbReference type="Pfam" id="PF00689">
    <property type="entry name" value="Cation_ATPase_C"/>
    <property type="match status" value="1"/>
</dbReference>
<feature type="transmembrane region" description="Helical" evidence="6">
    <location>
        <begin position="41"/>
        <end position="70"/>
    </location>
</feature>
<comment type="subcellular location">
    <subcellularLocation>
        <location evidence="1">Cell membrane</location>
        <topology evidence="1">Multi-pass membrane protein</topology>
    </subcellularLocation>
</comment>
<feature type="transmembrane region" description="Helical" evidence="6">
    <location>
        <begin position="862"/>
        <end position="880"/>
    </location>
</feature>
<dbReference type="InterPro" id="IPR008250">
    <property type="entry name" value="ATPase_P-typ_transduc_dom_A_sf"/>
</dbReference>
<evidence type="ECO:0000256" key="3">
    <source>
        <dbReference type="ARBA" id="ARBA00022692"/>
    </source>
</evidence>
<keyword evidence="10" id="KW-1185">Reference proteome</keyword>
<dbReference type="InterPro" id="IPR050510">
    <property type="entry name" value="Cation_transp_ATPase_P-type"/>
</dbReference>
<dbReference type="GO" id="GO:0005886">
    <property type="term" value="C:plasma membrane"/>
    <property type="evidence" value="ECO:0007669"/>
    <property type="project" value="UniProtKB-SubCell"/>
</dbReference>
<dbReference type="InterPro" id="IPR023299">
    <property type="entry name" value="ATPase_P-typ_cyto_dom_N"/>
</dbReference>
<dbReference type="NCBIfam" id="TIGR01494">
    <property type="entry name" value="ATPase_P-type"/>
    <property type="match status" value="1"/>
</dbReference>
<dbReference type="InterPro" id="IPR023298">
    <property type="entry name" value="ATPase_P-typ_TM_dom_sf"/>
</dbReference>
<feature type="transmembrane region" description="Helical" evidence="6">
    <location>
        <begin position="933"/>
        <end position="953"/>
    </location>
</feature>
<evidence type="ECO:0000313" key="9">
    <source>
        <dbReference type="EMBL" id="TMW59313.1"/>
    </source>
</evidence>
<dbReference type="GO" id="GO:1990573">
    <property type="term" value="P:potassium ion import across plasma membrane"/>
    <property type="evidence" value="ECO:0007669"/>
    <property type="project" value="TreeGrafter"/>
</dbReference>
<dbReference type="Gene3D" id="1.20.1110.10">
    <property type="entry name" value="Calcium-transporting ATPase, transmembrane domain"/>
    <property type="match status" value="3"/>
</dbReference>
<evidence type="ECO:0000256" key="2">
    <source>
        <dbReference type="ARBA" id="ARBA00022475"/>
    </source>
</evidence>
<dbReference type="GO" id="GO:0005391">
    <property type="term" value="F:P-type sodium:potassium-exchanging transporter activity"/>
    <property type="evidence" value="ECO:0007669"/>
    <property type="project" value="TreeGrafter"/>
</dbReference>
<evidence type="ECO:0000256" key="4">
    <source>
        <dbReference type="ARBA" id="ARBA00022989"/>
    </source>
</evidence>
<proteinExistence type="predicted"/>
<dbReference type="Gene3D" id="3.40.50.1000">
    <property type="entry name" value="HAD superfamily/HAD-like"/>
    <property type="match status" value="1"/>
</dbReference>
<evidence type="ECO:0000256" key="6">
    <source>
        <dbReference type="SAM" id="Phobius"/>
    </source>
</evidence>
<dbReference type="FunFam" id="3.40.1110.10:FF:000088">
    <property type="entry name" value="Potassium/sodium efflux P-type ATPase, fungal-type"/>
    <property type="match status" value="1"/>
</dbReference>
<dbReference type="Pfam" id="PF13246">
    <property type="entry name" value="Cation_ATPase"/>
    <property type="match status" value="1"/>
</dbReference>
<dbReference type="SUPFAM" id="SSF56784">
    <property type="entry name" value="HAD-like"/>
    <property type="match status" value="1"/>
</dbReference>
<dbReference type="GO" id="GO:0005524">
    <property type="term" value="F:ATP binding"/>
    <property type="evidence" value="ECO:0007669"/>
    <property type="project" value="InterPro"/>
</dbReference>
<dbReference type="InterPro" id="IPR036412">
    <property type="entry name" value="HAD-like_sf"/>
</dbReference>
<dbReference type="InterPro" id="IPR001757">
    <property type="entry name" value="P_typ_ATPase"/>
</dbReference>
<dbReference type="OrthoDB" id="116380at2759"/>
<dbReference type="SUPFAM" id="SSF81653">
    <property type="entry name" value="Calcium ATPase, transduction domain A"/>
    <property type="match status" value="1"/>
</dbReference>
<dbReference type="GO" id="GO:0030007">
    <property type="term" value="P:intracellular potassium ion homeostasis"/>
    <property type="evidence" value="ECO:0007669"/>
    <property type="project" value="TreeGrafter"/>
</dbReference>
<protein>
    <submittedName>
        <fullName evidence="9">Uncharacterized protein</fullName>
    </submittedName>
</protein>
<dbReference type="SUPFAM" id="SSF81665">
    <property type="entry name" value="Calcium ATPase, transmembrane domain M"/>
    <property type="match status" value="1"/>
</dbReference>